<dbReference type="PANTHER" id="PTHR39535">
    <property type="entry name" value="SPORULATION-DELAYING PROTEIN SDPB"/>
    <property type="match status" value="1"/>
</dbReference>
<feature type="domain" description="HTTM-like" evidence="6">
    <location>
        <begin position="38"/>
        <end position="316"/>
    </location>
</feature>
<dbReference type="InterPro" id="IPR011020">
    <property type="entry name" value="HTTM-like"/>
</dbReference>
<evidence type="ECO:0000313" key="8">
    <source>
        <dbReference type="Proteomes" id="UP000076078"/>
    </source>
</evidence>
<keyword evidence="2 5" id="KW-0812">Transmembrane</keyword>
<dbReference type="InParanoid" id="A0A151ZEJ0"/>
<reference evidence="7 8" key="1">
    <citation type="submission" date="2015-12" db="EMBL/GenBank/DDBJ databases">
        <title>Dictyostelia acquired genes for synthesis and detection of signals that induce cell-type specialization by lateral gene transfer from prokaryotes.</title>
        <authorList>
            <person name="Gloeckner G."/>
            <person name="Schaap P."/>
        </authorList>
    </citation>
    <scope>NUCLEOTIDE SEQUENCE [LARGE SCALE GENOMIC DNA]</scope>
    <source>
        <strain evidence="7 8">TK</strain>
    </source>
</reference>
<feature type="transmembrane region" description="Helical" evidence="5">
    <location>
        <begin position="188"/>
        <end position="208"/>
    </location>
</feature>
<dbReference type="InterPro" id="IPR052964">
    <property type="entry name" value="Sporulation_signal_mat"/>
</dbReference>
<proteinExistence type="predicted"/>
<dbReference type="PANTHER" id="PTHR39535:SF5">
    <property type="entry name" value="HTTM DOMAIN-CONTAINING PROTEIN"/>
    <property type="match status" value="1"/>
</dbReference>
<feature type="transmembrane region" description="Helical" evidence="5">
    <location>
        <begin position="293"/>
        <end position="315"/>
    </location>
</feature>
<dbReference type="OrthoDB" id="15875at2759"/>
<dbReference type="OMA" id="IGNHRWF"/>
<evidence type="ECO:0000256" key="3">
    <source>
        <dbReference type="ARBA" id="ARBA00022989"/>
    </source>
</evidence>
<comment type="subcellular location">
    <subcellularLocation>
        <location evidence="1">Endomembrane system</location>
        <topology evidence="1">Multi-pass membrane protein</topology>
    </subcellularLocation>
</comment>
<feature type="transmembrane region" description="Helical" evidence="5">
    <location>
        <begin position="156"/>
        <end position="176"/>
    </location>
</feature>
<dbReference type="AlphaFoldDB" id="A0A151ZEJ0"/>
<gene>
    <name evidence="7" type="ORF">DLAC_06343</name>
</gene>
<dbReference type="SMART" id="SM00752">
    <property type="entry name" value="HTTM"/>
    <property type="match status" value="1"/>
</dbReference>
<evidence type="ECO:0000259" key="6">
    <source>
        <dbReference type="SMART" id="SM00752"/>
    </source>
</evidence>
<evidence type="ECO:0000256" key="5">
    <source>
        <dbReference type="SAM" id="Phobius"/>
    </source>
</evidence>
<dbReference type="EMBL" id="LODT01000029">
    <property type="protein sequence ID" value="KYQ92376.1"/>
    <property type="molecule type" value="Genomic_DNA"/>
</dbReference>
<evidence type="ECO:0000313" key="7">
    <source>
        <dbReference type="EMBL" id="KYQ92376.1"/>
    </source>
</evidence>
<comment type="caution">
    <text evidence="7">The sequence shown here is derived from an EMBL/GenBank/DDBJ whole genome shotgun (WGS) entry which is preliminary data.</text>
</comment>
<sequence length="725" mass="84442">MEEIKLHKPLNKKYGLHKNKKLMNSQNNLYHYTKIDTIFGIDKRSLAIFRVCLGLIGMYDVWERWPDIKAHYTDEGFLPRSVVTDHYWNQSWFSLHLMGGTIGYMKLLFVINFAICFLLTIGWRSRMMMFLNYIFIMSIQARNNVVGHGGDVYMRVISYFGMFLPIGAVFSVDSAFKRGQLQRESKRFSVTNLATVAAILQVSFLYVFSYMHKTGDEWRVDYTASFYALQLDYFRTFLADFIVNFPNVLKVLTYSVLYYEGYGMLACVFPVWTSEIKTLGAMGFTMLHIGFAMFMRLGIFSPVCVTGTLLLYPAWFWDKIFNRLRRNREWVDFKIYYSGRLGYYITGLVSTFFLLPDVEVGPFPHNIDDESVVSTKLDTQSNPIILNGANINPTVNLTTVSQHQHQYQQYHNQSSIYTNGVVETSNIYPGNTSNWIYTKDHKGIKYTGFKALVSICKASPLLWYLTPFLHIRFIAASVKRLMNLISKILVSLYELKSNRPYSNSNISSTTDSTMMFNESTPDEAAHFHRQLQKKWKIWKIFKKVFLNGLAILSIYLALGWNCSSVQCVIPVTVPQSLNGFALALRVDQQWSMFSPRPPQSHWWYTFEGELDDGTPMELWNNDGLFTWKGNIAPYSRDKPDPYPSCIGNHRWFKVYENLNSGNGYELIRLGLGRWVCREWNLRYQGDDRLYKFNIIYRNEKQNLDNTRSPLNDIVLWTHVCYDKST</sequence>
<name>A0A151ZEJ0_TIELA</name>
<evidence type="ECO:0000256" key="1">
    <source>
        <dbReference type="ARBA" id="ARBA00004127"/>
    </source>
</evidence>
<keyword evidence="3 5" id="KW-1133">Transmembrane helix</keyword>
<evidence type="ECO:0000256" key="2">
    <source>
        <dbReference type="ARBA" id="ARBA00022692"/>
    </source>
</evidence>
<keyword evidence="8" id="KW-1185">Reference proteome</keyword>
<organism evidence="7 8">
    <name type="scientific">Tieghemostelium lacteum</name>
    <name type="common">Slime mold</name>
    <name type="synonym">Dictyostelium lacteum</name>
    <dbReference type="NCBI Taxonomy" id="361077"/>
    <lineage>
        <taxon>Eukaryota</taxon>
        <taxon>Amoebozoa</taxon>
        <taxon>Evosea</taxon>
        <taxon>Eumycetozoa</taxon>
        <taxon>Dictyostelia</taxon>
        <taxon>Dictyosteliales</taxon>
        <taxon>Raperosteliaceae</taxon>
        <taxon>Tieghemostelium</taxon>
    </lineage>
</organism>
<feature type="transmembrane region" description="Helical" evidence="5">
    <location>
        <begin position="335"/>
        <end position="355"/>
    </location>
</feature>
<dbReference type="STRING" id="361077.A0A151ZEJ0"/>
<feature type="transmembrane region" description="Helical" evidence="5">
    <location>
        <begin position="251"/>
        <end position="272"/>
    </location>
</feature>
<dbReference type="GO" id="GO:0012505">
    <property type="term" value="C:endomembrane system"/>
    <property type="evidence" value="ECO:0007669"/>
    <property type="project" value="UniProtKB-SubCell"/>
</dbReference>
<accession>A0A151ZEJ0</accession>
<keyword evidence="4 5" id="KW-0472">Membrane</keyword>
<dbReference type="Proteomes" id="UP000076078">
    <property type="component" value="Unassembled WGS sequence"/>
</dbReference>
<feature type="transmembrane region" description="Helical" evidence="5">
    <location>
        <begin position="102"/>
        <end position="123"/>
    </location>
</feature>
<protein>
    <recommendedName>
        <fullName evidence="6">HTTM-like domain-containing protein</fullName>
    </recommendedName>
</protein>
<evidence type="ECO:0000256" key="4">
    <source>
        <dbReference type="ARBA" id="ARBA00023136"/>
    </source>
</evidence>